<keyword evidence="1" id="KW-1133">Transmembrane helix</keyword>
<dbReference type="NCBIfam" id="NF041043">
    <property type="entry name" value="BPSS1780_fam"/>
    <property type="match status" value="1"/>
</dbReference>
<gene>
    <name evidence="2" type="ORF">NB645_00245</name>
</gene>
<keyword evidence="3" id="KW-1185">Reference proteome</keyword>
<feature type="transmembrane region" description="Helical" evidence="1">
    <location>
        <begin position="89"/>
        <end position="114"/>
    </location>
</feature>
<protein>
    <recommendedName>
        <fullName evidence="4">Transmembrane protein</fullName>
    </recommendedName>
</protein>
<evidence type="ECO:0000256" key="1">
    <source>
        <dbReference type="SAM" id="Phobius"/>
    </source>
</evidence>
<dbReference type="Proteomes" id="UP001164794">
    <property type="component" value="Chromosome"/>
</dbReference>
<feature type="transmembrane region" description="Helical" evidence="1">
    <location>
        <begin position="139"/>
        <end position="165"/>
    </location>
</feature>
<dbReference type="EMBL" id="CP098248">
    <property type="protein sequence ID" value="WAV97233.1"/>
    <property type="molecule type" value="Genomic_DNA"/>
</dbReference>
<feature type="transmembrane region" description="Helical" evidence="1">
    <location>
        <begin position="50"/>
        <end position="68"/>
    </location>
</feature>
<name>A0ABY7JJ80_9BURK</name>
<accession>A0ABY7JJ80</accession>
<reference evidence="2" key="1">
    <citation type="journal article" date="2022" name="Front. Microbiol.">
        <title>New perspectives on an old grouping: The genomic and phenotypic variability of Oxalobacter formigenes and the implications for calcium oxalate stone prevention.</title>
        <authorList>
            <person name="Chmiel J.A."/>
            <person name="Carr C."/>
            <person name="Stuivenberg G.A."/>
            <person name="Venema R."/>
            <person name="Chanyi R.M."/>
            <person name="Al K.F."/>
            <person name="Giguere D."/>
            <person name="Say H."/>
            <person name="Akouris P.P."/>
            <person name="Dominguez Romero S.A."/>
            <person name="Kwong A."/>
            <person name="Tai V."/>
            <person name="Koval S.F."/>
            <person name="Razvi H."/>
            <person name="Bjazevic J."/>
            <person name="Burton J.P."/>
        </authorList>
    </citation>
    <scope>NUCLEOTIDE SEQUENCE</scope>
    <source>
        <strain evidence="2">HOxNP-1</strain>
    </source>
</reference>
<feature type="transmembrane region" description="Helical" evidence="1">
    <location>
        <begin position="186"/>
        <end position="206"/>
    </location>
</feature>
<dbReference type="RefSeq" id="WP_269264702.1">
    <property type="nucleotide sequence ID" value="NZ_CP098248.1"/>
</dbReference>
<proteinExistence type="predicted"/>
<dbReference type="InterPro" id="IPR047798">
    <property type="entry name" value="BPSS1780-like"/>
</dbReference>
<evidence type="ECO:0000313" key="3">
    <source>
        <dbReference type="Proteomes" id="UP001164794"/>
    </source>
</evidence>
<evidence type="ECO:0000313" key="2">
    <source>
        <dbReference type="EMBL" id="WAV97233.1"/>
    </source>
</evidence>
<feature type="transmembrane region" description="Helical" evidence="1">
    <location>
        <begin position="218"/>
        <end position="238"/>
    </location>
</feature>
<sequence length="253" mass="29085">MNLLKARTGWDWILGGLTLFRKRPFFLTNLFFIYLISMILLSMIPFIGQILPILIAPVFTFLFMYVCFSIDIGRQITFRECFEVLDRTIIWRLVMVGGFYLIFGLLAVGLSFLVEGGNLFFLFVQNSPDKLPSPDLGGMFIALGLIFIVYIPFAMATWFAAPLIGWKKMGFGKALFYSFFTIVREYRPFVVYMFSWVFGFILLNLASGLLNILIGRSVAAFIAFILSVIISVWMYCSFYPTYRDIFGRPDSNL</sequence>
<keyword evidence="1" id="KW-0472">Membrane</keyword>
<keyword evidence="1" id="KW-0812">Transmembrane</keyword>
<evidence type="ECO:0008006" key="4">
    <source>
        <dbReference type="Google" id="ProtNLM"/>
    </source>
</evidence>
<organism evidence="2 3">
    <name type="scientific">Oxalobacter aliiformigenes</name>
    <dbReference type="NCBI Taxonomy" id="2946593"/>
    <lineage>
        <taxon>Bacteria</taxon>
        <taxon>Pseudomonadati</taxon>
        <taxon>Pseudomonadota</taxon>
        <taxon>Betaproteobacteria</taxon>
        <taxon>Burkholderiales</taxon>
        <taxon>Oxalobacteraceae</taxon>
        <taxon>Oxalobacter</taxon>
    </lineage>
</organism>
<feature type="transmembrane region" description="Helical" evidence="1">
    <location>
        <begin position="25"/>
        <end position="44"/>
    </location>
</feature>